<reference evidence="8" key="1">
    <citation type="submission" date="2018-02" db="EMBL/GenBank/DDBJ databases">
        <authorList>
            <person name="Cohen D.B."/>
            <person name="Kent A.D."/>
        </authorList>
    </citation>
    <scope>NUCLEOTIDE SEQUENCE</scope>
</reference>
<keyword evidence="5 6" id="KW-0472">Membrane</keyword>
<name>A0A2N9GT83_FAGSY</name>
<evidence type="ECO:0000256" key="2">
    <source>
        <dbReference type="ARBA" id="ARBA00009457"/>
    </source>
</evidence>
<gene>
    <name evidence="8" type="ORF">FSB_LOCUS30376</name>
</gene>
<evidence type="ECO:0000256" key="6">
    <source>
        <dbReference type="PIRNR" id="PIRNR015840"/>
    </source>
</evidence>
<evidence type="ECO:0000313" key="8">
    <source>
        <dbReference type="EMBL" id="SPD02494.1"/>
    </source>
</evidence>
<comment type="similarity">
    <text evidence="2 6">Belongs to the CDC50/LEM3 family.</text>
</comment>
<dbReference type="GO" id="GO:0005783">
    <property type="term" value="C:endoplasmic reticulum"/>
    <property type="evidence" value="ECO:0007669"/>
    <property type="project" value="TreeGrafter"/>
</dbReference>
<organism evidence="8">
    <name type="scientific">Fagus sylvatica</name>
    <name type="common">Beechnut</name>
    <dbReference type="NCBI Taxonomy" id="28930"/>
    <lineage>
        <taxon>Eukaryota</taxon>
        <taxon>Viridiplantae</taxon>
        <taxon>Streptophyta</taxon>
        <taxon>Embryophyta</taxon>
        <taxon>Tracheophyta</taxon>
        <taxon>Spermatophyta</taxon>
        <taxon>Magnoliopsida</taxon>
        <taxon>eudicotyledons</taxon>
        <taxon>Gunneridae</taxon>
        <taxon>Pentapetalae</taxon>
        <taxon>rosids</taxon>
        <taxon>fabids</taxon>
        <taxon>Fagales</taxon>
        <taxon>Fagaceae</taxon>
        <taxon>Fagus</taxon>
    </lineage>
</organism>
<evidence type="ECO:0000256" key="1">
    <source>
        <dbReference type="ARBA" id="ARBA00004370"/>
    </source>
</evidence>
<keyword evidence="4 7" id="KW-1133">Transmembrane helix</keyword>
<dbReference type="PANTHER" id="PTHR10926">
    <property type="entry name" value="CELL CYCLE CONTROL PROTEIN 50"/>
    <property type="match status" value="1"/>
</dbReference>
<dbReference type="EMBL" id="OIVN01002313">
    <property type="protein sequence ID" value="SPD02494.1"/>
    <property type="molecule type" value="Genomic_DNA"/>
</dbReference>
<protein>
    <recommendedName>
        <fullName evidence="6">ALA-interacting subunit</fullName>
    </recommendedName>
</protein>
<dbReference type="Pfam" id="PF03381">
    <property type="entry name" value="CDC50"/>
    <property type="match status" value="1"/>
</dbReference>
<evidence type="ECO:0000256" key="7">
    <source>
        <dbReference type="SAM" id="Phobius"/>
    </source>
</evidence>
<dbReference type="GO" id="GO:0005886">
    <property type="term" value="C:plasma membrane"/>
    <property type="evidence" value="ECO:0007669"/>
    <property type="project" value="TreeGrafter"/>
</dbReference>
<dbReference type="AlphaFoldDB" id="A0A2N9GT83"/>
<evidence type="ECO:0000256" key="3">
    <source>
        <dbReference type="ARBA" id="ARBA00022692"/>
    </source>
</evidence>
<accession>A0A2N9GT83</accession>
<dbReference type="PANTHER" id="PTHR10926:SF29">
    <property type="entry name" value="ALA-INTERACTING SUBUNIT 2-RELATED"/>
    <property type="match status" value="1"/>
</dbReference>
<comment type="subcellular location">
    <subcellularLocation>
        <location evidence="1">Membrane</location>
    </subcellularLocation>
</comment>
<evidence type="ECO:0000256" key="5">
    <source>
        <dbReference type="ARBA" id="ARBA00023136"/>
    </source>
</evidence>
<keyword evidence="3 7" id="KW-0812">Transmembrane</keyword>
<proteinExistence type="inferred from homology"/>
<feature type="transmembrane region" description="Helical" evidence="7">
    <location>
        <begin position="31"/>
        <end position="52"/>
    </location>
</feature>
<evidence type="ECO:0000256" key="4">
    <source>
        <dbReference type="ARBA" id="ARBA00022989"/>
    </source>
</evidence>
<sequence>MYNWSWYGAFSAFYLFTQQKLPACKPVLTPAWVITTFLFMGTIFIPVGLVTLRASRSVVEIVDRYDIECVPEPFKSNKLGYIKDSSIVKNCSRFIKVDKHMKAPIYIYYQLDNYYQNHRRYVKSRSDQQLLHGLGYNNTSPCKPEQSNNGLPVVPCGLIAWSLFNDTYKFIRGTSELKVNRKNIAWKSDRDYKFGKHVYPFNFQNGTLIGGAKLDPSVPLSDQEDLIVWMRTAALPSFRKLYGRIEEDLDADDVILVNLMNNYNTYSFGGKKKLVLSTSNWLGGKNDFLGFAYIYVGSSCIFVAVVFILLHIKIRPYPDTPCVSWNKKGISN</sequence>
<dbReference type="GO" id="GO:0005794">
    <property type="term" value="C:Golgi apparatus"/>
    <property type="evidence" value="ECO:0007669"/>
    <property type="project" value="TreeGrafter"/>
</dbReference>
<dbReference type="PIRSF" id="PIRSF015840">
    <property type="entry name" value="DUF284_TM_euk"/>
    <property type="match status" value="1"/>
</dbReference>
<feature type="transmembrane region" description="Helical" evidence="7">
    <location>
        <begin position="288"/>
        <end position="312"/>
    </location>
</feature>
<dbReference type="InterPro" id="IPR005045">
    <property type="entry name" value="CDC50/LEM3_fam"/>
</dbReference>